<feature type="region of interest" description="Disordered" evidence="6">
    <location>
        <begin position="207"/>
        <end position="230"/>
    </location>
</feature>
<feature type="compositionally biased region" description="Low complexity" evidence="6">
    <location>
        <begin position="246"/>
        <end position="266"/>
    </location>
</feature>
<sequence>MNGLNLQQMMAMMQQGQGDSSDAASSLHELCSFKAGRCQASPLGDGSLKITPMKGKGLLKLTRTTSSHSEGEGMIHLSWEDRKTKETPDKFIIFPSEAKFEKIETPNEEDTPVCMLSYNGNSDRRNFYWVQELEFDKENINEINTLMNDPAKAKKKADPEGAETSESAPASATASPTSGANPTAGTSDTSMDVVSNNDIISSVNLPADTSAVVDPPANPTTTTPAANASGAVDVQNLQSILSGLGLPAASSSPSPTASLSTPAAPSKSGGITLSDLQSAMSRAQEGESKLSDYVTFSEVERQGILDDSTVVDKLTSLLPEGQRTKDSLITTLRSPQVLSALTSLTSALNGPEFSSVLANFDLEMGEEEQRLVAEGKGVEAFIRACEKKARESK</sequence>
<accession>A0A9W7C8P8</accession>
<feature type="domain" description="Pru" evidence="8">
    <location>
        <begin position="25"/>
        <end position="150"/>
    </location>
</feature>
<keyword evidence="4" id="KW-0647">Proteasome</keyword>
<evidence type="ECO:0000256" key="6">
    <source>
        <dbReference type="SAM" id="MobiDB-lite"/>
    </source>
</evidence>
<protein>
    <recommendedName>
        <fullName evidence="11">Adhesion regulating molecule 1</fullName>
    </recommendedName>
</protein>
<comment type="subcellular location">
    <subcellularLocation>
        <location evidence="2">Cytoplasm</location>
    </subcellularLocation>
    <subcellularLocation>
        <location evidence="1">Nucleus</location>
    </subcellularLocation>
</comment>
<reference evidence="10" key="1">
    <citation type="journal article" date="2023" name="Commun. Biol.">
        <title>Genome analysis of Parmales, the sister group of diatoms, reveals the evolutionary specialization of diatoms from phago-mixotrophs to photoautotrophs.</title>
        <authorList>
            <person name="Ban H."/>
            <person name="Sato S."/>
            <person name="Yoshikawa S."/>
            <person name="Yamada K."/>
            <person name="Nakamura Y."/>
            <person name="Ichinomiya M."/>
            <person name="Sato N."/>
            <person name="Blanc-Mathieu R."/>
            <person name="Endo H."/>
            <person name="Kuwata A."/>
            <person name="Ogata H."/>
        </authorList>
    </citation>
    <scope>NUCLEOTIDE SEQUENCE [LARGE SCALE GENOMIC DNA]</scope>
    <source>
        <strain evidence="10">NIES 3699</strain>
    </source>
</reference>
<dbReference type="PANTHER" id="PTHR12225">
    <property type="entry name" value="ADHESION REGULATING MOLECULE 1 110 KDA CELL MEMBRANE GLYCOPROTEIN"/>
    <property type="match status" value="1"/>
</dbReference>
<keyword evidence="5" id="KW-0539">Nucleus</keyword>
<feature type="compositionally biased region" description="Low complexity" evidence="6">
    <location>
        <begin position="162"/>
        <end position="184"/>
    </location>
</feature>
<dbReference type="InterPro" id="IPR044867">
    <property type="entry name" value="DEUBAD_dom"/>
</dbReference>
<dbReference type="AlphaFoldDB" id="A0A9W7C8P8"/>
<dbReference type="PROSITE" id="PS51917">
    <property type="entry name" value="PRU"/>
    <property type="match status" value="1"/>
</dbReference>
<dbReference type="PANTHER" id="PTHR12225:SF0">
    <property type="entry name" value="PROTEASOMAL UBIQUITIN RECEPTOR ADRM1"/>
    <property type="match status" value="1"/>
</dbReference>
<evidence type="ECO:0000259" key="8">
    <source>
        <dbReference type="PROSITE" id="PS51917"/>
    </source>
</evidence>
<feature type="compositionally biased region" description="Low complexity" evidence="6">
    <location>
        <begin position="219"/>
        <end position="228"/>
    </location>
</feature>
<dbReference type="Gene3D" id="1.10.2020.20">
    <property type="match status" value="1"/>
</dbReference>
<proteinExistence type="predicted"/>
<dbReference type="GO" id="GO:0005634">
    <property type="term" value="C:nucleus"/>
    <property type="evidence" value="ECO:0007669"/>
    <property type="project" value="UniProtKB-SubCell"/>
</dbReference>
<evidence type="ECO:0000256" key="4">
    <source>
        <dbReference type="ARBA" id="ARBA00022942"/>
    </source>
</evidence>
<evidence type="ECO:0000313" key="10">
    <source>
        <dbReference type="Proteomes" id="UP001165160"/>
    </source>
</evidence>
<evidence type="ECO:0000256" key="2">
    <source>
        <dbReference type="ARBA" id="ARBA00004496"/>
    </source>
</evidence>
<dbReference type="InterPro" id="IPR038108">
    <property type="entry name" value="RPN13_DEUBAD_sf"/>
</dbReference>
<gene>
    <name evidence="9" type="ORF">TrVE_jg7173</name>
</gene>
<dbReference type="GO" id="GO:0061133">
    <property type="term" value="F:endopeptidase activator activity"/>
    <property type="evidence" value="ECO:0007669"/>
    <property type="project" value="TreeGrafter"/>
</dbReference>
<evidence type="ECO:0000256" key="5">
    <source>
        <dbReference type="ARBA" id="ARBA00023242"/>
    </source>
</evidence>
<dbReference type="GO" id="GO:0005737">
    <property type="term" value="C:cytoplasm"/>
    <property type="evidence" value="ECO:0007669"/>
    <property type="project" value="UniProtKB-SubCell"/>
</dbReference>
<comment type="caution">
    <text evidence="9">The sequence shown here is derived from an EMBL/GenBank/DDBJ whole genome shotgun (WGS) entry which is preliminary data.</text>
</comment>
<dbReference type="Pfam" id="PF04683">
    <property type="entry name" value="Rpn13_ADRM1_Pru"/>
    <property type="match status" value="1"/>
</dbReference>
<dbReference type="Pfam" id="PF16550">
    <property type="entry name" value="RPN13_C"/>
    <property type="match status" value="1"/>
</dbReference>
<name>A0A9W7C8P8_9STRA</name>
<dbReference type="InterPro" id="IPR006773">
    <property type="entry name" value="Rpn13/ADRM1"/>
</dbReference>
<dbReference type="PROSITE" id="PS51916">
    <property type="entry name" value="DEUBAD"/>
    <property type="match status" value="1"/>
</dbReference>
<feature type="region of interest" description="Disordered" evidence="6">
    <location>
        <begin position="246"/>
        <end position="272"/>
    </location>
</feature>
<dbReference type="InterPro" id="IPR032368">
    <property type="entry name" value="RPN13_DEUBAD"/>
</dbReference>
<dbReference type="GO" id="GO:0070628">
    <property type="term" value="F:proteasome binding"/>
    <property type="evidence" value="ECO:0007669"/>
    <property type="project" value="TreeGrafter"/>
</dbReference>
<feature type="region of interest" description="Disordered" evidence="6">
    <location>
        <begin position="150"/>
        <end position="192"/>
    </location>
</feature>
<dbReference type="Proteomes" id="UP001165160">
    <property type="component" value="Unassembled WGS sequence"/>
</dbReference>
<evidence type="ECO:0000256" key="3">
    <source>
        <dbReference type="ARBA" id="ARBA00022490"/>
    </source>
</evidence>
<dbReference type="InterPro" id="IPR044868">
    <property type="entry name" value="Rpn13/ADRM1_Pru"/>
</dbReference>
<evidence type="ECO:0000313" key="9">
    <source>
        <dbReference type="EMBL" id="GMI01701.1"/>
    </source>
</evidence>
<organism evidence="9 10">
    <name type="scientific">Triparma verrucosa</name>
    <dbReference type="NCBI Taxonomy" id="1606542"/>
    <lineage>
        <taxon>Eukaryota</taxon>
        <taxon>Sar</taxon>
        <taxon>Stramenopiles</taxon>
        <taxon>Ochrophyta</taxon>
        <taxon>Bolidophyceae</taxon>
        <taxon>Parmales</taxon>
        <taxon>Triparmaceae</taxon>
        <taxon>Triparma</taxon>
    </lineage>
</organism>
<keyword evidence="3" id="KW-0963">Cytoplasm</keyword>
<evidence type="ECO:0000259" key="7">
    <source>
        <dbReference type="PROSITE" id="PS51916"/>
    </source>
</evidence>
<keyword evidence="10" id="KW-1185">Reference proteome</keyword>
<feature type="domain" description="DEUBAD" evidence="7">
    <location>
        <begin position="281"/>
        <end position="393"/>
    </location>
</feature>
<dbReference type="GO" id="GO:0008541">
    <property type="term" value="C:proteasome regulatory particle, lid subcomplex"/>
    <property type="evidence" value="ECO:0007669"/>
    <property type="project" value="TreeGrafter"/>
</dbReference>
<dbReference type="InterPro" id="IPR038633">
    <property type="entry name" value="Rpn13/ADRM1_Pru_sf"/>
</dbReference>
<evidence type="ECO:0008006" key="11">
    <source>
        <dbReference type="Google" id="ProtNLM"/>
    </source>
</evidence>
<dbReference type="Gene3D" id="2.30.29.70">
    <property type="entry name" value="Proteasomal ubiquitin receptor Rpn13/ADRM1"/>
    <property type="match status" value="1"/>
</dbReference>
<dbReference type="EMBL" id="BRXX01000270">
    <property type="protein sequence ID" value="GMI01701.1"/>
    <property type="molecule type" value="Genomic_DNA"/>
</dbReference>
<evidence type="ECO:0000256" key="1">
    <source>
        <dbReference type="ARBA" id="ARBA00004123"/>
    </source>
</evidence>